<keyword evidence="1" id="KW-0175">Coiled coil</keyword>
<dbReference type="AlphaFoldDB" id="A0A068B123"/>
<evidence type="ECO:0000313" key="2">
    <source>
        <dbReference type="EMBL" id="AIC75363.1"/>
    </source>
</evidence>
<name>A0A068B123_NEUCS</name>
<sequence length="413" mass="45561">MDDALTVMNLFSTTSMGLAGRSQIDPTMLVALFGIAQVMGAPISTLSTPKQDVNVITVQNKLNTAGTQLRDIQDSLNPIVYQCGKDVIDKLEMAMTKLYRLAVFIRGDYDNREPDTTQRDELLKQAVQAFKEVEDRAQGGLEKVGQLHAQVMEIENMVINPAKQDIDLLLENNDNELKNVQGQIANAEKSFSVLQDSVKKQSQAVSSLHDKISSSKDAKLASDIFFSIITLGIGNAINKGPLDPFHLQRELDDANRLLKDAQRKYNEAANELDKLRVKRVTLDTRLSTAKQTAALIPEVSTLADTTNTNCIMLQHRFGPLKDRSAQLLLSVGKIQSDASVTKALAYSKKEFAVGLLEICRDSLMDQTLLDEATMIRDEVMNEYGAAIPDEVQEMASETSERMSLVATVPSIRA</sequence>
<reference evidence="2" key="1">
    <citation type="journal article" date="2014" name="Genetics">
        <title>A critical component of meiotic drive in Neurospora is located near a chromosome rearrangement.</title>
        <authorList>
            <person name="Hammond T.M."/>
            <person name="Shiu P.K.T."/>
        </authorList>
    </citation>
    <scope>NUCLEOTIDE SEQUENCE</scope>
    <source>
        <strain evidence="2">F2-19</strain>
    </source>
</reference>
<feature type="coiled-coil region" evidence="1">
    <location>
        <begin position="251"/>
        <end position="285"/>
    </location>
</feature>
<dbReference type="VEuPathDB" id="FungiDB:NCU06412"/>
<evidence type="ECO:0000256" key="1">
    <source>
        <dbReference type="SAM" id="Coils"/>
    </source>
</evidence>
<dbReference type="InterPro" id="IPR027267">
    <property type="entry name" value="AH/BAR_dom_sf"/>
</dbReference>
<accession>A0A068B123</accession>
<proteinExistence type="predicted"/>
<organism evidence="2">
    <name type="scientific">Neurospora crassa</name>
    <dbReference type="NCBI Taxonomy" id="5141"/>
    <lineage>
        <taxon>Eukaryota</taxon>
        <taxon>Fungi</taxon>
        <taxon>Dikarya</taxon>
        <taxon>Ascomycota</taxon>
        <taxon>Pezizomycotina</taxon>
        <taxon>Sordariomycetes</taxon>
        <taxon>Sordariomycetidae</taxon>
        <taxon>Sordariales</taxon>
        <taxon>Sordariaceae</taxon>
        <taxon>Neurospora</taxon>
    </lineage>
</organism>
<dbReference type="Gene3D" id="1.20.1270.60">
    <property type="entry name" value="Arfaptin homology (AH) domain/BAR domain"/>
    <property type="match status" value="1"/>
</dbReference>
<dbReference type="EMBL" id="KJ908288">
    <property type="protein sequence ID" value="AIC75363.1"/>
    <property type="molecule type" value="Genomic_DNA"/>
</dbReference>
<protein>
    <submittedName>
        <fullName evidence="2">NCU06412-like protein</fullName>
    </submittedName>
</protein>